<evidence type="ECO:0000256" key="1">
    <source>
        <dbReference type="SAM" id="MobiDB-lite"/>
    </source>
</evidence>
<name>A0A7C9LY47_9MICO</name>
<keyword evidence="4" id="KW-1185">Reference proteome</keyword>
<reference evidence="3 4" key="1">
    <citation type="submission" date="2019-11" db="EMBL/GenBank/DDBJ databases">
        <title>Agromyces kandeliae sp. nov., isolated from mangrove soil.</title>
        <authorList>
            <person name="Wang R."/>
        </authorList>
    </citation>
    <scope>NUCLEOTIDE SEQUENCE [LARGE SCALE GENOMIC DNA]</scope>
    <source>
        <strain evidence="3 4">JCM 11431</strain>
    </source>
</reference>
<proteinExistence type="predicted"/>
<organism evidence="3 4">
    <name type="scientific">Agromyces luteolus</name>
    <dbReference type="NCBI Taxonomy" id="88373"/>
    <lineage>
        <taxon>Bacteria</taxon>
        <taxon>Bacillati</taxon>
        <taxon>Actinomycetota</taxon>
        <taxon>Actinomycetes</taxon>
        <taxon>Micrococcales</taxon>
        <taxon>Microbacteriaceae</taxon>
        <taxon>Agromyces</taxon>
    </lineage>
</organism>
<gene>
    <name evidence="3" type="ORF">GLX25_16040</name>
</gene>
<feature type="region of interest" description="Disordered" evidence="1">
    <location>
        <begin position="1"/>
        <end position="71"/>
    </location>
</feature>
<dbReference type="InterPro" id="IPR032710">
    <property type="entry name" value="NTF2-like_dom_sf"/>
</dbReference>
<accession>A0A7C9LY47</accession>
<feature type="domain" description="SnoaL-like" evidence="2">
    <location>
        <begin position="78"/>
        <end position="182"/>
    </location>
</feature>
<dbReference type="SUPFAM" id="SSF54427">
    <property type="entry name" value="NTF2-like"/>
    <property type="match status" value="1"/>
</dbReference>
<dbReference type="EMBL" id="WODA01000025">
    <property type="protein sequence ID" value="MUN08619.1"/>
    <property type="molecule type" value="Genomic_DNA"/>
</dbReference>
<dbReference type="Proteomes" id="UP000480122">
    <property type="component" value="Unassembled WGS sequence"/>
</dbReference>
<dbReference type="AlphaFoldDB" id="A0A7C9LY47"/>
<evidence type="ECO:0000313" key="3">
    <source>
        <dbReference type="EMBL" id="MUN08619.1"/>
    </source>
</evidence>
<evidence type="ECO:0000259" key="2">
    <source>
        <dbReference type="Pfam" id="PF12680"/>
    </source>
</evidence>
<evidence type="ECO:0000313" key="4">
    <source>
        <dbReference type="Proteomes" id="UP000480122"/>
    </source>
</evidence>
<protein>
    <recommendedName>
        <fullName evidence="2">SnoaL-like domain-containing protein</fullName>
    </recommendedName>
</protein>
<feature type="compositionally biased region" description="Polar residues" evidence="1">
    <location>
        <begin position="58"/>
        <end position="71"/>
    </location>
</feature>
<comment type="caution">
    <text evidence="3">The sequence shown here is derived from an EMBL/GenBank/DDBJ whole genome shotgun (WGS) entry which is preliminary data.</text>
</comment>
<dbReference type="Pfam" id="PF12680">
    <property type="entry name" value="SnoaL_2"/>
    <property type="match status" value="1"/>
</dbReference>
<sequence length="199" mass="22145">MRPATATRARPTSRSSPWREAAARCPPCGTSFPRGADSGRANQGRATGIPRRSPATPSPSQSKGIVMSSASDRNKRTVEAFYQAEVNRDLETWTSFWHPDGVLSFWLNEMKEAIHGRDTLVQLEAAKFAQLAENRFEMEVTADPLADESKVLARLRIWPEADPRSAAFHYWLLFHFDDAGLVEELEEIADTRPPAGFGS</sequence>
<dbReference type="InterPro" id="IPR037401">
    <property type="entry name" value="SnoaL-like"/>
</dbReference>
<dbReference type="Gene3D" id="3.10.450.50">
    <property type="match status" value="1"/>
</dbReference>